<evidence type="ECO:0000256" key="5">
    <source>
        <dbReference type="ARBA" id="ARBA00022741"/>
    </source>
</evidence>
<dbReference type="PRINTS" id="PR01041">
    <property type="entry name" value="TRNASYNTHMET"/>
</dbReference>
<dbReference type="Gene3D" id="3.40.50.620">
    <property type="entry name" value="HUPs"/>
    <property type="match status" value="1"/>
</dbReference>
<evidence type="ECO:0000313" key="13">
    <source>
        <dbReference type="EMBL" id="WKW14180.1"/>
    </source>
</evidence>
<dbReference type="InterPro" id="IPR041872">
    <property type="entry name" value="Anticodon_Met"/>
</dbReference>
<dbReference type="NCBIfam" id="TIGR00398">
    <property type="entry name" value="metG"/>
    <property type="match status" value="1"/>
</dbReference>
<evidence type="ECO:0000256" key="9">
    <source>
        <dbReference type="ARBA" id="ARBA00030904"/>
    </source>
</evidence>
<accession>A0AA49JST1</accession>
<feature type="domain" description="Methionyl/Leucyl tRNA synthetase" evidence="11">
    <location>
        <begin position="136"/>
        <end position="360"/>
    </location>
</feature>
<evidence type="ECO:0000256" key="7">
    <source>
        <dbReference type="ARBA" id="ARBA00022917"/>
    </source>
</evidence>
<protein>
    <recommendedName>
        <fullName evidence="3">Methionine--tRNA ligase</fullName>
        <ecNumber evidence="2">6.1.1.10</ecNumber>
    </recommendedName>
    <alternativeName>
        <fullName evidence="9">Methionyl-tRNA synthetase</fullName>
    </alternativeName>
</protein>
<dbReference type="InterPro" id="IPR009080">
    <property type="entry name" value="tRNAsynth_Ia_anticodon-bd"/>
</dbReference>
<reference evidence="12" key="1">
    <citation type="submission" date="2023-07" db="EMBL/GenBank/DDBJ databases">
        <authorList>
            <person name="Haufschild T."/>
            <person name="Kallscheuer N."/>
            <person name="Hammer J."/>
            <person name="Kohn T."/>
            <person name="Kabuu M."/>
            <person name="Jogler M."/>
            <person name="Wohfarth N."/>
            <person name="Heuer A."/>
            <person name="Rohde M."/>
            <person name="van Teeseling M.C.F."/>
            <person name="Jogler C."/>
        </authorList>
    </citation>
    <scope>NUCLEOTIDE SEQUENCE</scope>
    <source>
        <strain evidence="12">Strain 138</strain>
        <strain evidence="13">Strain 318</strain>
    </source>
</reference>
<dbReference type="Gene3D" id="2.170.220.10">
    <property type="match status" value="1"/>
</dbReference>
<evidence type="ECO:0000313" key="12">
    <source>
        <dbReference type="EMBL" id="WKW11270.1"/>
    </source>
</evidence>
<dbReference type="CDD" id="cd00814">
    <property type="entry name" value="MetRS_core"/>
    <property type="match status" value="1"/>
</dbReference>
<dbReference type="InterPro" id="IPR015413">
    <property type="entry name" value="Methionyl/Leucyl_tRNA_Synth"/>
</dbReference>
<dbReference type="InterPro" id="IPR033911">
    <property type="entry name" value="MetRS_core"/>
</dbReference>
<dbReference type="SUPFAM" id="SSF52374">
    <property type="entry name" value="Nucleotidylyl transferase"/>
    <property type="match status" value="1"/>
</dbReference>
<dbReference type="CDD" id="cd07957">
    <property type="entry name" value="Anticodon_Ia_Met"/>
    <property type="match status" value="1"/>
</dbReference>
<organism evidence="12">
    <name type="scientific">Pseudogemmatithrix spongiicola</name>
    <dbReference type="NCBI Taxonomy" id="3062599"/>
    <lineage>
        <taxon>Bacteria</taxon>
        <taxon>Pseudomonadati</taxon>
        <taxon>Gemmatimonadota</taxon>
        <taxon>Gemmatimonadia</taxon>
        <taxon>Gemmatimonadales</taxon>
        <taxon>Gemmatimonadaceae</taxon>
        <taxon>Pseudogemmatithrix</taxon>
    </lineage>
</organism>
<dbReference type="Proteomes" id="UP001229955">
    <property type="component" value="Chromosome"/>
</dbReference>
<keyword evidence="7 10" id="KW-0648">Protein biosynthesis</keyword>
<dbReference type="PANTHER" id="PTHR43326">
    <property type="entry name" value="METHIONYL-TRNA SYNTHETASE"/>
    <property type="match status" value="1"/>
</dbReference>
<evidence type="ECO:0000256" key="10">
    <source>
        <dbReference type="RuleBase" id="RU363039"/>
    </source>
</evidence>
<evidence type="ECO:0000256" key="3">
    <source>
        <dbReference type="ARBA" id="ARBA00018753"/>
    </source>
</evidence>
<keyword evidence="14" id="KW-1185">Reference proteome</keyword>
<evidence type="ECO:0000256" key="8">
    <source>
        <dbReference type="ARBA" id="ARBA00023146"/>
    </source>
</evidence>
<dbReference type="InterPro" id="IPR014758">
    <property type="entry name" value="Met-tRNA_synth"/>
</dbReference>
<dbReference type="RefSeq" id="WP_367886970.1">
    <property type="nucleotide sequence ID" value="NZ_CP130612.1"/>
</dbReference>
<dbReference type="InterPro" id="IPR014729">
    <property type="entry name" value="Rossmann-like_a/b/a_fold"/>
</dbReference>
<dbReference type="EMBL" id="CP130613">
    <property type="protein sequence ID" value="WKW14180.1"/>
    <property type="molecule type" value="Genomic_DNA"/>
</dbReference>
<sequence>MARFYLTTAIDYANGEPHLGHALEKIGADAICRFHRQLGHDVWFLIGMDEHGQKVAQTAEKAGLAPKAFVDDIAAKFVAMWQHLGLSHDQFMRTSAAEHHAAVKDLLERIFAHSPDDFYERSYTGMYCVGCESFKQPADIVEGRCALHPTRTLEEVTERNWFFRLSKYAPALKAHFAAHPEFLQPASRRNEILALLDEGLEDVSASRARFDWGVPFPRPLSDGETQTTYVWFDALPNYWTAQFFPGSKASWPANVHVVGKDITRFHTVIWPAMLMAAGLQLPARVWAHGFISLGGERFSKSAGVKLELREAADRFGADAFRYYLLRDIPFDGDGSFSWERFEAVYTSELANGLGNLASRTIAMVEKYCEGVVPAGRFGDTDRADLADLAAARSAVDGSRGYLLHEALDAIFRTVTRANLAIQESKPWVLAKDPAQRPELERVLAALMRQLARQAVYLAPVMPGKAQVLWEALGGPGSVHETTFEQAQLLDCAGWHVAKGDGLFPRPEPPKPA</sequence>
<name>A0AA49JST1_9BACT</name>
<dbReference type="EMBL" id="CP130612">
    <property type="protein sequence ID" value="WKW11270.1"/>
    <property type="molecule type" value="Genomic_DNA"/>
</dbReference>
<evidence type="ECO:0000259" key="11">
    <source>
        <dbReference type="Pfam" id="PF09334"/>
    </source>
</evidence>
<keyword evidence="4 10" id="KW-0436">Ligase</keyword>
<dbReference type="AlphaFoldDB" id="A0AA49JST1"/>
<comment type="function">
    <text evidence="1">Is required not only for elongation of protein synthesis but also for the initiation of all mRNA translation through initiator tRNA(fMet) aminoacylation.</text>
</comment>
<evidence type="ECO:0000313" key="14">
    <source>
        <dbReference type="Proteomes" id="UP001229955"/>
    </source>
</evidence>
<dbReference type="GO" id="GO:0006431">
    <property type="term" value="P:methionyl-tRNA aminoacylation"/>
    <property type="evidence" value="ECO:0007669"/>
    <property type="project" value="InterPro"/>
</dbReference>
<evidence type="ECO:0000256" key="2">
    <source>
        <dbReference type="ARBA" id="ARBA00012838"/>
    </source>
</evidence>
<dbReference type="KEGG" id="pspc:Strain318_000511"/>
<keyword evidence="6 10" id="KW-0067">ATP-binding</keyword>
<dbReference type="GO" id="GO:0005524">
    <property type="term" value="F:ATP binding"/>
    <property type="evidence" value="ECO:0007669"/>
    <property type="project" value="UniProtKB-KW"/>
</dbReference>
<evidence type="ECO:0000256" key="1">
    <source>
        <dbReference type="ARBA" id="ARBA00003314"/>
    </source>
</evidence>
<evidence type="ECO:0000256" key="6">
    <source>
        <dbReference type="ARBA" id="ARBA00022840"/>
    </source>
</evidence>
<dbReference type="GO" id="GO:0004825">
    <property type="term" value="F:methionine-tRNA ligase activity"/>
    <property type="evidence" value="ECO:0007669"/>
    <property type="project" value="UniProtKB-EC"/>
</dbReference>
<dbReference type="Gene3D" id="1.10.730.10">
    <property type="entry name" value="Isoleucyl-tRNA Synthetase, Domain 1"/>
    <property type="match status" value="1"/>
</dbReference>
<gene>
    <name evidence="12" type="primary">metG</name>
    <name evidence="12" type="ORF">Strain138_000511</name>
    <name evidence="13" type="ORF">Strain318_000511</name>
</gene>
<dbReference type="SUPFAM" id="SSF47323">
    <property type="entry name" value="Anticodon-binding domain of a subclass of class I aminoacyl-tRNA synthetases"/>
    <property type="match status" value="1"/>
</dbReference>
<keyword evidence="8 10" id="KW-0030">Aminoacyl-tRNA synthetase</keyword>
<evidence type="ECO:0000256" key="4">
    <source>
        <dbReference type="ARBA" id="ARBA00022598"/>
    </source>
</evidence>
<comment type="similarity">
    <text evidence="10">Belongs to the class-I aminoacyl-tRNA synthetase family.</text>
</comment>
<dbReference type="Pfam" id="PF09334">
    <property type="entry name" value="tRNA-synt_1g"/>
    <property type="match status" value="1"/>
</dbReference>
<dbReference type="EC" id="6.1.1.10" evidence="2"/>
<proteinExistence type="inferred from homology"/>
<keyword evidence="5 10" id="KW-0547">Nucleotide-binding</keyword>
<dbReference type="InterPro" id="IPR023457">
    <property type="entry name" value="Met-tRNA_synth_2"/>
</dbReference>
<accession>A0AA49JYF4</accession>
<dbReference type="PANTHER" id="PTHR43326:SF1">
    <property type="entry name" value="METHIONINE--TRNA LIGASE, MITOCHONDRIAL"/>
    <property type="match status" value="1"/>
</dbReference>